<evidence type="ECO:0000256" key="1">
    <source>
        <dbReference type="SAM" id="MobiDB-lite"/>
    </source>
</evidence>
<dbReference type="STRING" id="685588.A0A067TPK8"/>
<dbReference type="PANTHER" id="PTHR33840:SF2">
    <property type="entry name" value="TLE1 PHOSPHOLIPASE DOMAIN-CONTAINING PROTEIN"/>
    <property type="match status" value="1"/>
</dbReference>
<organism evidence="3 4">
    <name type="scientific">Galerina marginata (strain CBS 339.88)</name>
    <dbReference type="NCBI Taxonomy" id="685588"/>
    <lineage>
        <taxon>Eukaryota</taxon>
        <taxon>Fungi</taxon>
        <taxon>Dikarya</taxon>
        <taxon>Basidiomycota</taxon>
        <taxon>Agaricomycotina</taxon>
        <taxon>Agaricomycetes</taxon>
        <taxon>Agaricomycetidae</taxon>
        <taxon>Agaricales</taxon>
        <taxon>Agaricineae</taxon>
        <taxon>Strophariaceae</taxon>
        <taxon>Galerina</taxon>
    </lineage>
</organism>
<dbReference type="InterPro" id="IPR029058">
    <property type="entry name" value="AB_hydrolase_fold"/>
</dbReference>
<dbReference type="AlphaFoldDB" id="A0A067TPK8"/>
<dbReference type="HOGENOM" id="CLU_005049_5_0_1"/>
<reference evidence="4" key="1">
    <citation type="journal article" date="2014" name="Proc. Natl. Acad. Sci. U.S.A.">
        <title>Extensive sampling of basidiomycete genomes demonstrates inadequacy of the white-rot/brown-rot paradigm for wood decay fungi.</title>
        <authorList>
            <person name="Riley R."/>
            <person name="Salamov A.A."/>
            <person name="Brown D.W."/>
            <person name="Nagy L.G."/>
            <person name="Floudas D."/>
            <person name="Held B.W."/>
            <person name="Levasseur A."/>
            <person name="Lombard V."/>
            <person name="Morin E."/>
            <person name="Otillar R."/>
            <person name="Lindquist E.A."/>
            <person name="Sun H."/>
            <person name="LaButti K.M."/>
            <person name="Schmutz J."/>
            <person name="Jabbour D."/>
            <person name="Luo H."/>
            <person name="Baker S.E."/>
            <person name="Pisabarro A.G."/>
            <person name="Walton J.D."/>
            <person name="Blanchette R.A."/>
            <person name="Henrissat B."/>
            <person name="Martin F."/>
            <person name="Cullen D."/>
            <person name="Hibbett D.S."/>
            <person name="Grigoriev I.V."/>
        </authorList>
    </citation>
    <scope>NUCLEOTIDE SEQUENCE [LARGE SCALE GENOMIC DNA]</scope>
    <source>
        <strain evidence="4">CBS 339.88</strain>
    </source>
</reference>
<evidence type="ECO:0000259" key="2">
    <source>
        <dbReference type="Pfam" id="PF09994"/>
    </source>
</evidence>
<sequence>MFIPERSAKETFRTFVILLDGTGDSVDEDVTNIVLLKNMLLDSEKEDSEQMVFYQPGIGSSMTGFDEQFDDGKAHSWKSWLHRTWDQAFASGFSDHVIAPYRWLAHRYRDGDRICIFGFSRGAYTARVLAGMITAVGLLPKGRASPAEAQAAYNLYDNFADLPTASAASKEQRDAKWSALRSDFQEFKAKNKSREVPIEFLGVWDTVNSVGYKRAIRLGFTRTNDSVVTFRHAIALDEHRVKFKQNNWSGPAKDKIPNPGFKTNDIQSSKPKTDVEEVWFAGCHCDIGGGSVLNGTRPNLAHISLRWMIRECFAKNTGMLFDSKGIEVIGIDPSSLYPGAKRSPPNPSFFTSGVGQIAVVEPEGWGPYLKSWIWSKKGTALEPPNKSEDQLDAADALAPAYDQLALKPHKWALMEQMGVTKERFKDGKWQEVSEKNLSHGRTIPPLEELHGGKIKVHWTVRRRMESTFKNGEAYVPLARVGYAENFDNKIHFTEAMKKSVEWVA</sequence>
<dbReference type="OrthoDB" id="3162439at2759"/>
<proteinExistence type="predicted"/>
<dbReference type="Proteomes" id="UP000027222">
    <property type="component" value="Unassembled WGS sequence"/>
</dbReference>
<gene>
    <name evidence="3" type="ORF">GALMADRAFT_222486</name>
</gene>
<dbReference type="EMBL" id="KL142371">
    <property type="protein sequence ID" value="KDR80888.1"/>
    <property type="molecule type" value="Genomic_DNA"/>
</dbReference>
<dbReference type="SUPFAM" id="SSF53474">
    <property type="entry name" value="alpha/beta-Hydrolases"/>
    <property type="match status" value="1"/>
</dbReference>
<accession>A0A067TPK8</accession>
<protein>
    <recommendedName>
        <fullName evidence="2">T6SS Phospholipase effector Tle1-like catalytic domain-containing protein</fullName>
    </recommendedName>
</protein>
<dbReference type="InterPro" id="IPR018712">
    <property type="entry name" value="Tle1-like_cat"/>
</dbReference>
<keyword evidence="4" id="KW-1185">Reference proteome</keyword>
<feature type="region of interest" description="Disordered" evidence="1">
    <location>
        <begin position="247"/>
        <end position="268"/>
    </location>
</feature>
<evidence type="ECO:0000313" key="4">
    <source>
        <dbReference type="Proteomes" id="UP000027222"/>
    </source>
</evidence>
<dbReference type="Pfam" id="PF09994">
    <property type="entry name" value="T6SS_Tle1-like_cat"/>
    <property type="match status" value="1"/>
</dbReference>
<feature type="domain" description="T6SS Phospholipase effector Tle1-like catalytic" evidence="2">
    <location>
        <begin position="13"/>
        <end position="311"/>
    </location>
</feature>
<dbReference type="Gene3D" id="3.40.50.1820">
    <property type="entry name" value="alpha/beta hydrolase"/>
    <property type="match status" value="1"/>
</dbReference>
<name>A0A067TPK8_GALM3</name>
<dbReference type="PANTHER" id="PTHR33840">
    <property type="match status" value="1"/>
</dbReference>
<evidence type="ECO:0000313" key="3">
    <source>
        <dbReference type="EMBL" id="KDR80888.1"/>
    </source>
</evidence>